<protein>
    <recommendedName>
        <fullName evidence="12">DDE Tnp4 domain-containing protein</fullName>
    </recommendedName>
</protein>
<keyword evidence="6" id="KW-0378">Hydrolase</keyword>
<evidence type="ECO:0000259" key="8">
    <source>
        <dbReference type="Pfam" id="PF13359"/>
    </source>
</evidence>
<evidence type="ECO:0000256" key="4">
    <source>
        <dbReference type="ARBA" id="ARBA00022722"/>
    </source>
</evidence>
<proteinExistence type="inferred from homology"/>
<name>A0AAW2CT05_9ROSI</name>
<keyword evidence="11" id="KW-1185">Reference proteome</keyword>
<dbReference type="Proteomes" id="UP001459277">
    <property type="component" value="Unassembled WGS sequence"/>
</dbReference>
<evidence type="ECO:0000313" key="11">
    <source>
        <dbReference type="Proteomes" id="UP001459277"/>
    </source>
</evidence>
<accession>A0AAW2CT05</accession>
<organism evidence="10 11">
    <name type="scientific">Lithocarpus litseifolius</name>
    <dbReference type="NCBI Taxonomy" id="425828"/>
    <lineage>
        <taxon>Eukaryota</taxon>
        <taxon>Viridiplantae</taxon>
        <taxon>Streptophyta</taxon>
        <taxon>Embryophyta</taxon>
        <taxon>Tracheophyta</taxon>
        <taxon>Spermatophyta</taxon>
        <taxon>Magnoliopsida</taxon>
        <taxon>eudicotyledons</taxon>
        <taxon>Gunneridae</taxon>
        <taxon>Pentapetalae</taxon>
        <taxon>rosids</taxon>
        <taxon>fabids</taxon>
        <taxon>Fagales</taxon>
        <taxon>Fagaceae</taxon>
        <taxon>Lithocarpus</taxon>
    </lineage>
</organism>
<keyword evidence="5" id="KW-0479">Metal-binding</keyword>
<reference evidence="10 11" key="1">
    <citation type="submission" date="2024-01" db="EMBL/GenBank/DDBJ databases">
        <title>A telomere-to-telomere, gap-free genome of sweet tea (Lithocarpus litseifolius).</title>
        <authorList>
            <person name="Zhou J."/>
        </authorList>
    </citation>
    <scope>NUCLEOTIDE SEQUENCE [LARGE SCALE GENOMIC DNA]</scope>
    <source>
        <strain evidence="10">Zhou-2022a</strain>
        <tissue evidence="10">Leaf</tissue>
    </source>
</reference>
<evidence type="ECO:0000256" key="5">
    <source>
        <dbReference type="ARBA" id="ARBA00022723"/>
    </source>
</evidence>
<comment type="caution">
    <text evidence="10">The sequence shown here is derived from an EMBL/GenBank/DDBJ whole genome shotgun (WGS) entry which is preliminary data.</text>
</comment>
<evidence type="ECO:0000313" key="10">
    <source>
        <dbReference type="EMBL" id="KAL0000609.1"/>
    </source>
</evidence>
<keyword evidence="4" id="KW-0540">Nuclease</keyword>
<dbReference type="InterPro" id="IPR058353">
    <property type="entry name" value="DUF8040"/>
</dbReference>
<dbReference type="GO" id="GO:0046872">
    <property type="term" value="F:metal ion binding"/>
    <property type="evidence" value="ECO:0007669"/>
    <property type="project" value="UniProtKB-KW"/>
</dbReference>
<evidence type="ECO:0000256" key="2">
    <source>
        <dbReference type="ARBA" id="ARBA00004123"/>
    </source>
</evidence>
<comment type="subcellular location">
    <subcellularLocation>
        <location evidence="2">Nucleus</location>
    </subcellularLocation>
</comment>
<dbReference type="PANTHER" id="PTHR22930:SF221">
    <property type="entry name" value="NUCLEASE HARBI1"/>
    <property type="match status" value="1"/>
</dbReference>
<sequence length="261" mass="29333">MSSHMFRQLCTTLHTQYGYNGTKGICLEESVAMTLVVLGHASGNRIVQDRFQHSGETVHRHVATVVTLLATVMAADIIQPADRTFRNVLEHIQHSSRYWPHFKGCIGAIDGVHVSVAVPVDEQHLYKGRKGTTTTNCMCACDFDMKFTFACVGWEGSTHDTRIFLNCLNNESDNFLKPLAGKYYLVNSRYPMKRGFPAPYKGERAHEINDVERSRYAQGTYGHSERGHYDATANVISILDEAEMKEVRDNITASICRMPPS</sequence>
<feature type="domain" description="DDE Tnp4" evidence="8">
    <location>
        <begin position="109"/>
        <end position="225"/>
    </location>
</feature>
<dbReference type="Pfam" id="PF13359">
    <property type="entry name" value="DDE_Tnp_4"/>
    <property type="match status" value="1"/>
</dbReference>
<dbReference type="GO" id="GO:0016787">
    <property type="term" value="F:hydrolase activity"/>
    <property type="evidence" value="ECO:0007669"/>
    <property type="project" value="UniProtKB-KW"/>
</dbReference>
<dbReference type="AlphaFoldDB" id="A0AAW2CT05"/>
<gene>
    <name evidence="10" type="ORF">SO802_014390</name>
</gene>
<keyword evidence="7" id="KW-0539">Nucleus</keyword>
<dbReference type="GO" id="GO:0005634">
    <property type="term" value="C:nucleus"/>
    <property type="evidence" value="ECO:0007669"/>
    <property type="project" value="UniProtKB-SubCell"/>
</dbReference>
<dbReference type="InterPro" id="IPR027806">
    <property type="entry name" value="HARBI1_dom"/>
</dbReference>
<evidence type="ECO:0008006" key="12">
    <source>
        <dbReference type="Google" id="ProtNLM"/>
    </source>
</evidence>
<evidence type="ECO:0000256" key="7">
    <source>
        <dbReference type="ARBA" id="ARBA00023242"/>
    </source>
</evidence>
<evidence type="ECO:0000256" key="3">
    <source>
        <dbReference type="ARBA" id="ARBA00006958"/>
    </source>
</evidence>
<evidence type="ECO:0000259" key="9">
    <source>
        <dbReference type="Pfam" id="PF26138"/>
    </source>
</evidence>
<feature type="domain" description="DUF8040" evidence="9">
    <location>
        <begin position="1"/>
        <end position="68"/>
    </location>
</feature>
<comment type="similarity">
    <text evidence="3">Belongs to the HARBI1 family.</text>
</comment>
<dbReference type="GO" id="GO:0004518">
    <property type="term" value="F:nuclease activity"/>
    <property type="evidence" value="ECO:0007669"/>
    <property type="project" value="UniProtKB-KW"/>
</dbReference>
<evidence type="ECO:0000256" key="1">
    <source>
        <dbReference type="ARBA" id="ARBA00001968"/>
    </source>
</evidence>
<dbReference type="InterPro" id="IPR045249">
    <property type="entry name" value="HARBI1-like"/>
</dbReference>
<evidence type="ECO:0000256" key="6">
    <source>
        <dbReference type="ARBA" id="ARBA00022801"/>
    </source>
</evidence>
<dbReference type="Pfam" id="PF26138">
    <property type="entry name" value="DUF8040"/>
    <property type="match status" value="1"/>
</dbReference>
<dbReference type="PANTHER" id="PTHR22930">
    <property type="match status" value="1"/>
</dbReference>
<dbReference type="EMBL" id="JAZDWU010000005">
    <property type="protein sequence ID" value="KAL0000609.1"/>
    <property type="molecule type" value="Genomic_DNA"/>
</dbReference>
<comment type="cofactor">
    <cofactor evidence="1">
        <name>a divalent metal cation</name>
        <dbReference type="ChEBI" id="CHEBI:60240"/>
    </cofactor>
</comment>